<protein>
    <submittedName>
        <fullName evidence="1">Uncharacterized protein</fullName>
    </submittedName>
</protein>
<organism evidence="1 2">
    <name type="scientific">Streptomyces macrosporus</name>
    <dbReference type="NCBI Taxonomy" id="44032"/>
    <lineage>
        <taxon>Bacteria</taxon>
        <taxon>Bacillati</taxon>
        <taxon>Actinomycetota</taxon>
        <taxon>Actinomycetes</taxon>
        <taxon>Kitasatosporales</taxon>
        <taxon>Streptomycetaceae</taxon>
        <taxon>Streptomyces</taxon>
    </lineage>
</organism>
<dbReference type="Proteomes" id="UP001501638">
    <property type="component" value="Unassembled WGS sequence"/>
</dbReference>
<gene>
    <name evidence="1" type="ORF">GCM10010405_46990</name>
</gene>
<name>A0ABN3KEP2_9ACTN</name>
<keyword evidence="2" id="KW-1185">Reference proteome</keyword>
<sequence length="76" mass="8431">MLASGIRSERHLGKYRARMLFPGWEQGRRSGRHGKFGTEGVIAEASAVRVRRAIADKADDPAFAPVYAIERAYAAR</sequence>
<comment type="caution">
    <text evidence="1">The sequence shown here is derived from an EMBL/GenBank/DDBJ whole genome shotgun (WGS) entry which is preliminary data.</text>
</comment>
<proteinExistence type="predicted"/>
<evidence type="ECO:0000313" key="1">
    <source>
        <dbReference type="EMBL" id="GAA2457482.1"/>
    </source>
</evidence>
<dbReference type="EMBL" id="BAAASZ010000031">
    <property type="protein sequence ID" value="GAA2457482.1"/>
    <property type="molecule type" value="Genomic_DNA"/>
</dbReference>
<accession>A0ABN3KEP2</accession>
<reference evidence="1 2" key="1">
    <citation type="journal article" date="2019" name="Int. J. Syst. Evol. Microbiol.">
        <title>The Global Catalogue of Microorganisms (GCM) 10K type strain sequencing project: providing services to taxonomists for standard genome sequencing and annotation.</title>
        <authorList>
            <consortium name="The Broad Institute Genomics Platform"/>
            <consortium name="The Broad Institute Genome Sequencing Center for Infectious Disease"/>
            <person name="Wu L."/>
            <person name="Ma J."/>
        </authorList>
    </citation>
    <scope>NUCLEOTIDE SEQUENCE [LARGE SCALE GENOMIC DNA]</scope>
    <source>
        <strain evidence="1 2">JCM 6305</strain>
    </source>
</reference>
<evidence type="ECO:0000313" key="2">
    <source>
        <dbReference type="Proteomes" id="UP001501638"/>
    </source>
</evidence>